<accession>A0A195EK77</accession>
<reference evidence="2 3" key="1">
    <citation type="submission" date="2015-09" db="EMBL/GenBank/DDBJ databases">
        <title>Trachymyrmex cornetzi WGS genome.</title>
        <authorList>
            <person name="Nygaard S."/>
            <person name="Hu H."/>
            <person name="Boomsma J."/>
            <person name="Zhang G."/>
        </authorList>
    </citation>
    <scope>NUCLEOTIDE SEQUENCE [LARGE SCALE GENOMIC DNA]</scope>
    <source>
        <strain evidence="2">Tcor2-1</strain>
        <tissue evidence="2">Whole body</tissue>
    </source>
</reference>
<evidence type="ECO:0000313" key="2">
    <source>
        <dbReference type="EMBL" id="KYN28322.1"/>
    </source>
</evidence>
<feature type="transmembrane region" description="Helical" evidence="1">
    <location>
        <begin position="199"/>
        <end position="220"/>
    </location>
</feature>
<keyword evidence="1" id="KW-0472">Membrane</keyword>
<keyword evidence="1" id="KW-1133">Transmembrane helix</keyword>
<dbReference type="AlphaFoldDB" id="A0A195EK77"/>
<sequence>MRKRDRKQYGSPAVGAFRERIPEMQFCEAAAAAATTENNPIIQERHIQSLHLGYTDREIYRQFVLIINDLMVSRAENRESIREKDEAELELHRLREVARLAAMHYNGEREFQRRLDLSHVVHASLHFVQLVMTSAIEIFHHVHHYMNQRAREKDDTIPLLPEERNPIFFVYPICMLLSLVFMILWLVRKIVPDRPMIPLTICAAGAILMLVTGIMEMKHADMYIDVTEFTDEEILEHPVFIHNFVMCILSIFVMILYLIQAWVLFDQWQWIRKERDTSTSDVRSSESSIDSDESDYSIEEKIDKHDAGKQISELVPIPALEELTALAAISDNADMDDEPILYCCFVDWYNYVKMKMESKPKHEFQVIHVI</sequence>
<dbReference type="Proteomes" id="UP000078492">
    <property type="component" value="Unassembled WGS sequence"/>
</dbReference>
<organism evidence="2 3">
    <name type="scientific">Trachymyrmex cornetzi</name>
    <dbReference type="NCBI Taxonomy" id="471704"/>
    <lineage>
        <taxon>Eukaryota</taxon>
        <taxon>Metazoa</taxon>
        <taxon>Ecdysozoa</taxon>
        <taxon>Arthropoda</taxon>
        <taxon>Hexapoda</taxon>
        <taxon>Insecta</taxon>
        <taxon>Pterygota</taxon>
        <taxon>Neoptera</taxon>
        <taxon>Endopterygota</taxon>
        <taxon>Hymenoptera</taxon>
        <taxon>Apocrita</taxon>
        <taxon>Aculeata</taxon>
        <taxon>Formicoidea</taxon>
        <taxon>Formicidae</taxon>
        <taxon>Myrmicinae</taxon>
        <taxon>Trachymyrmex</taxon>
    </lineage>
</organism>
<evidence type="ECO:0000256" key="1">
    <source>
        <dbReference type="SAM" id="Phobius"/>
    </source>
</evidence>
<feature type="transmembrane region" description="Helical" evidence="1">
    <location>
        <begin position="240"/>
        <end position="265"/>
    </location>
</feature>
<keyword evidence="1" id="KW-0812">Transmembrane</keyword>
<proteinExistence type="predicted"/>
<keyword evidence="3" id="KW-1185">Reference proteome</keyword>
<gene>
    <name evidence="2" type="ORF">ALC57_02383</name>
</gene>
<evidence type="ECO:0000313" key="3">
    <source>
        <dbReference type="Proteomes" id="UP000078492"/>
    </source>
</evidence>
<dbReference type="EMBL" id="KQ978801">
    <property type="protein sequence ID" value="KYN28322.1"/>
    <property type="molecule type" value="Genomic_DNA"/>
</dbReference>
<name>A0A195EK77_9HYME</name>
<protein>
    <submittedName>
        <fullName evidence="2">Uncharacterized protein</fullName>
    </submittedName>
</protein>
<feature type="transmembrane region" description="Helical" evidence="1">
    <location>
        <begin position="119"/>
        <end position="139"/>
    </location>
</feature>
<feature type="transmembrane region" description="Helical" evidence="1">
    <location>
        <begin position="168"/>
        <end position="187"/>
    </location>
</feature>